<dbReference type="Proteomes" id="UP000276133">
    <property type="component" value="Unassembled WGS sequence"/>
</dbReference>
<protein>
    <submittedName>
        <fullName evidence="1">Uncharacterized protein</fullName>
    </submittedName>
</protein>
<organism evidence="1 2">
    <name type="scientific">Brachionus plicatilis</name>
    <name type="common">Marine rotifer</name>
    <name type="synonym">Brachionus muelleri</name>
    <dbReference type="NCBI Taxonomy" id="10195"/>
    <lineage>
        <taxon>Eukaryota</taxon>
        <taxon>Metazoa</taxon>
        <taxon>Spiralia</taxon>
        <taxon>Gnathifera</taxon>
        <taxon>Rotifera</taxon>
        <taxon>Eurotatoria</taxon>
        <taxon>Monogononta</taxon>
        <taxon>Pseudotrocha</taxon>
        <taxon>Ploima</taxon>
        <taxon>Brachionidae</taxon>
        <taxon>Brachionus</taxon>
    </lineage>
</organism>
<dbReference type="AlphaFoldDB" id="A0A3M7QCB8"/>
<gene>
    <name evidence="1" type="ORF">BpHYR1_048282</name>
</gene>
<keyword evidence="2" id="KW-1185">Reference proteome</keyword>
<comment type="caution">
    <text evidence="1">The sequence shown here is derived from an EMBL/GenBank/DDBJ whole genome shotgun (WGS) entry which is preliminary data.</text>
</comment>
<evidence type="ECO:0000313" key="1">
    <source>
        <dbReference type="EMBL" id="RNA09066.1"/>
    </source>
</evidence>
<sequence length="76" mass="8875">MSYKVKVNSVLKNTLTDLRDTSVSMYKIYYSKNCTSFENKYFINDKNDQSFISKKLYTLGLSNPIDLPYIGILLQF</sequence>
<proteinExistence type="predicted"/>
<accession>A0A3M7QCB8</accession>
<evidence type="ECO:0000313" key="2">
    <source>
        <dbReference type="Proteomes" id="UP000276133"/>
    </source>
</evidence>
<reference evidence="1 2" key="1">
    <citation type="journal article" date="2018" name="Sci. Rep.">
        <title>Genomic signatures of local adaptation to the degree of environmental predictability in rotifers.</title>
        <authorList>
            <person name="Franch-Gras L."/>
            <person name="Hahn C."/>
            <person name="Garcia-Roger E.M."/>
            <person name="Carmona M.J."/>
            <person name="Serra M."/>
            <person name="Gomez A."/>
        </authorList>
    </citation>
    <scope>NUCLEOTIDE SEQUENCE [LARGE SCALE GENOMIC DNA]</scope>
    <source>
        <strain evidence="1">HYR1</strain>
    </source>
</reference>
<dbReference type="EMBL" id="REGN01006555">
    <property type="protein sequence ID" value="RNA09066.1"/>
    <property type="molecule type" value="Genomic_DNA"/>
</dbReference>
<name>A0A3M7QCB8_BRAPC</name>